<dbReference type="Pfam" id="PF11760">
    <property type="entry name" value="CbiG_N"/>
    <property type="match status" value="1"/>
</dbReference>
<evidence type="ECO:0000313" key="4">
    <source>
        <dbReference type="EMBL" id="CUP08003.1"/>
    </source>
</evidence>
<dbReference type="Pfam" id="PF11761">
    <property type="entry name" value="CbiG_mid"/>
    <property type="match status" value="1"/>
</dbReference>
<dbReference type="InterPro" id="IPR036518">
    <property type="entry name" value="CobE/GbiG_C_sf"/>
</dbReference>
<dbReference type="PANTHER" id="PTHR37477:SF1">
    <property type="entry name" value="COBALT-PRECORRIN-5A HYDROLASE"/>
    <property type="match status" value="1"/>
</dbReference>
<dbReference type="RefSeq" id="WP_055154891.1">
    <property type="nucleotide sequence ID" value="NZ_CYZU01000055.1"/>
</dbReference>
<feature type="domain" description="Cobalamin synthesis G N-terminal" evidence="2">
    <location>
        <begin position="71"/>
        <end position="141"/>
    </location>
</feature>
<feature type="domain" description="Cobalamin biosynthesis central region" evidence="3">
    <location>
        <begin position="146"/>
        <end position="193"/>
    </location>
</feature>
<gene>
    <name evidence="4" type="ORF">ERS852491_04212</name>
</gene>
<evidence type="ECO:0000259" key="1">
    <source>
        <dbReference type="Pfam" id="PF01890"/>
    </source>
</evidence>
<evidence type="ECO:0000259" key="2">
    <source>
        <dbReference type="Pfam" id="PF11760"/>
    </source>
</evidence>
<feature type="domain" description="CobE/GbiG C-terminal" evidence="1">
    <location>
        <begin position="233"/>
        <end position="350"/>
    </location>
</feature>
<protein>
    <submittedName>
        <fullName evidence="4">Cobalamin biosynthesis protein CbiG</fullName>
    </submittedName>
</protein>
<dbReference type="InterPro" id="IPR038029">
    <property type="entry name" value="GbiG_N_sf"/>
</dbReference>
<dbReference type="SUPFAM" id="SSF159672">
    <property type="entry name" value="CbiG N-terminal domain-like"/>
    <property type="match status" value="1"/>
</dbReference>
<sequence length="359" mass="39186">MENKGKEEKPIVIFSFTEEGCRLNRKLNALLAKAGYKCGSYTTERFAAGFGMKTMDQDLKQWIGERWGRCSFLFIGAAGIAIRYIAPWVADKYRDSAVLSMDEKGGFVIPLLSGHVGGAVRLAMLIAEQTGAVPVVTTATDVQNKFAVDVFAKENHLHIGSRRLAKEISAAVLEGKKIGFYSAYPVEGRMPEELCVCRSLEELSGLPLGIAVADAGAEIKEGKGILFLPPRNLVAGVGCKRGTPGARLKEKLEILLKELGVSLCQIQALASIDLKRDEAGLLELAQECRVPFATYSADELQEIEAVSSHSEFVEKITGVDNVCERAARKYAPEGVLIQPKIKLEGITYAVVRENTMIRF</sequence>
<dbReference type="Gene3D" id="3.40.50.11220">
    <property type="match status" value="1"/>
</dbReference>
<proteinExistence type="predicted"/>
<dbReference type="STRING" id="39482.ERS852491_04212"/>
<dbReference type="InterPro" id="IPR002750">
    <property type="entry name" value="CobE/GbiG_C"/>
</dbReference>
<dbReference type="Pfam" id="PF01890">
    <property type="entry name" value="CbiG_C"/>
    <property type="match status" value="1"/>
</dbReference>
<dbReference type="SUPFAM" id="SSF159664">
    <property type="entry name" value="CobE/GbiG C-terminal domain-like"/>
    <property type="match status" value="1"/>
</dbReference>
<dbReference type="PANTHER" id="PTHR37477">
    <property type="entry name" value="COBALT-PRECORRIN-5A HYDROLASE"/>
    <property type="match status" value="1"/>
</dbReference>
<dbReference type="GO" id="GO:0009236">
    <property type="term" value="P:cobalamin biosynthetic process"/>
    <property type="evidence" value="ECO:0007669"/>
    <property type="project" value="InterPro"/>
</dbReference>
<evidence type="ECO:0000259" key="3">
    <source>
        <dbReference type="Pfam" id="PF11761"/>
    </source>
</evidence>
<dbReference type="EMBL" id="CYZU01000055">
    <property type="protein sequence ID" value="CUP08003.1"/>
    <property type="molecule type" value="Genomic_DNA"/>
</dbReference>
<reference evidence="4 5" key="1">
    <citation type="submission" date="2015-09" db="EMBL/GenBank/DDBJ databases">
        <authorList>
            <consortium name="Pathogen Informatics"/>
        </authorList>
    </citation>
    <scope>NUCLEOTIDE SEQUENCE [LARGE SCALE GENOMIC DNA]</scope>
    <source>
        <strain evidence="4 5">2789STDY5834876</strain>
    </source>
</reference>
<evidence type="ECO:0000313" key="5">
    <source>
        <dbReference type="Proteomes" id="UP000095544"/>
    </source>
</evidence>
<accession>A0A174K770</accession>
<dbReference type="InterPro" id="IPR052553">
    <property type="entry name" value="CbiG_hydrolase"/>
</dbReference>
<name>A0A174K770_9FIRM</name>
<dbReference type="InterPro" id="IPR021745">
    <property type="entry name" value="CbiG_mid"/>
</dbReference>
<organism evidence="4 5">
    <name type="scientific">Faecalicatena contorta</name>
    <dbReference type="NCBI Taxonomy" id="39482"/>
    <lineage>
        <taxon>Bacteria</taxon>
        <taxon>Bacillati</taxon>
        <taxon>Bacillota</taxon>
        <taxon>Clostridia</taxon>
        <taxon>Lachnospirales</taxon>
        <taxon>Lachnospiraceae</taxon>
        <taxon>Faecalicatena</taxon>
    </lineage>
</organism>
<dbReference type="AlphaFoldDB" id="A0A174K770"/>
<dbReference type="Proteomes" id="UP000095544">
    <property type="component" value="Unassembled WGS sequence"/>
</dbReference>
<dbReference type="OrthoDB" id="9781023at2"/>
<dbReference type="Gene3D" id="3.30.420.180">
    <property type="entry name" value="CobE/GbiG C-terminal domain"/>
    <property type="match status" value="1"/>
</dbReference>
<dbReference type="InterPro" id="IPR021744">
    <property type="entry name" value="CbiG_N"/>
</dbReference>